<dbReference type="Proteomes" id="UP001378592">
    <property type="component" value="Unassembled WGS sequence"/>
</dbReference>
<accession>A0AAN9W1Y5</accession>
<name>A0AAN9W1Y5_9ORTH</name>
<gene>
    <name evidence="1" type="ORF">R5R35_002644</name>
</gene>
<sequence>MAEKRKRNLPIVSGRRGERERFELRRKTQEELNRTLNKISELKKGMVWVDKKIRQCQKKAEPLNVLLSEELAISGRSNKKNEAY</sequence>
<dbReference type="EMBL" id="JAZDUA010000021">
    <property type="protein sequence ID" value="KAK7872645.1"/>
    <property type="molecule type" value="Genomic_DNA"/>
</dbReference>
<evidence type="ECO:0000313" key="1">
    <source>
        <dbReference type="EMBL" id="KAK7872645.1"/>
    </source>
</evidence>
<comment type="caution">
    <text evidence="1">The sequence shown here is derived from an EMBL/GenBank/DDBJ whole genome shotgun (WGS) entry which is preliminary data.</text>
</comment>
<dbReference type="AlphaFoldDB" id="A0AAN9W1Y5"/>
<evidence type="ECO:0000313" key="2">
    <source>
        <dbReference type="Proteomes" id="UP001378592"/>
    </source>
</evidence>
<reference evidence="1 2" key="1">
    <citation type="submission" date="2024-03" db="EMBL/GenBank/DDBJ databases">
        <title>The genome assembly and annotation of the cricket Gryllus longicercus Weissman &amp; Gray.</title>
        <authorList>
            <person name="Szrajer S."/>
            <person name="Gray D."/>
            <person name="Ylla G."/>
        </authorList>
    </citation>
    <scope>NUCLEOTIDE SEQUENCE [LARGE SCALE GENOMIC DNA]</scope>
    <source>
        <strain evidence="1">DAG 2021-001</strain>
        <tissue evidence="1">Whole body minus gut</tissue>
    </source>
</reference>
<keyword evidence="2" id="KW-1185">Reference proteome</keyword>
<proteinExistence type="predicted"/>
<organism evidence="1 2">
    <name type="scientific">Gryllus longicercus</name>
    <dbReference type="NCBI Taxonomy" id="2509291"/>
    <lineage>
        <taxon>Eukaryota</taxon>
        <taxon>Metazoa</taxon>
        <taxon>Ecdysozoa</taxon>
        <taxon>Arthropoda</taxon>
        <taxon>Hexapoda</taxon>
        <taxon>Insecta</taxon>
        <taxon>Pterygota</taxon>
        <taxon>Neoptera</taxon>
        <taxon>Polyneoptera</taxon>
        <taxon>Orthoptera</taxon>
        <taxon>Ensifera</taxon>
        <taxon>Gryllidea</taxon>
        <taxon>Grylloidea</taxon>
        <taxon>Gryllidae</taxon>
        <taxon>Gryllinae</taxon>
        <taxon>Gryllus</taxon>
    </lineage>
</organism>
<protein>
    <submittedName>
        <fullName evidence="1">Uncharacterized protein</fullName>
    </submittedName>
</protein>